<feature type="compositionally biased region" description="Pro residues" evidence="19">
    <location>
        <begin position="296"/>
        <end position="305"/>
    </location>
</feature>
<evidence type="ECO:0000256" key="17">
    <source>
        <dbReference type="ARBA" id="ARBA00023303"/>
    </source>
</evidence>
<keyword evidence="6" id="KW-0963">Cytoplasm</keyword>
<evidence type="ECO:0000256" key="1">
    <source>
        <dbReference type="ARBA" id="ARBA00004162"/>
    </source>
</evidence>
<protein>
    <submittedName>
        <fullName evidence="21">Chloride intracellular channel 3</fullName>
    </submittedName>
</protein>
<evidence type="ECO:0000256" key="18">
    <source>
        <dbReference type="ARBA" id="ARBA00024167"/>
    </source>
</evidence>
<keyword evidence="12" id="KW-0406">Ion transport</keyword>
<dbReference type="PANTHER" id="PTHR45476">
    <property type="entry name" value="CHLORIDE INTRACELLULAR CHANNEL PROTEIN 6-RELATED"/>
    <property type="match status" value="1"/>
</dbReference>
<keyword evidence="10" id="KW-1133">Transmembrane helix</keyword>
<evidence type="ECO:0000313" key="22">
    <source>
        <dbReference type="Proteomes" id="UP000558488"/>
    </source>
</evidence>
<comment type="subcellular location">
    <subcellularLocation>
        <location evidence="1">Cell membrane</location>
        <topology evidence="1">Single-pass membrane protein</topology>
    </subcellularLocation>
    <subcellularLocation>
        <location evidence="2">Cytoplasm</location>
    </subcellularLocation>
</comment>
<evidence type="ECO:0000256" key="14">
    <source>
        <dbReference type="ARBA" id="ARBA00023157"/>
    </source>
</evidence>
<keyword evidence="13" id="KW-0472">Membrane</keyword>
<dbReference type="FunFam" id="3.40.30.10:FF:000170">
    <property type="entry name" value="Chloride intracellular channel 3"/>
    <property type="match status" value="1"/>
</dbReference>
<dbReference type="GO" id="GO:0034707">
    <property type="term" value="C:chloride channel complex"/>
    <property type="evidence" value="ECO:0007669"/>
    <property type="project" value="UniProtKB-KW"/>
</dbReference>
<keyword evidence="16" id="KW-0868">Chloride</keyword>
<feature type="compositionally biased region" description="Polar residues" evidence="19">
    <location>
        <begin position="507"/>
        <end position="517"/>
    </location>
</feature>
<dbReference type="GO" id="GO:0005737">
    <property type="term" value="C:cytoplasm"/>
    <property type="evidence" value="ECO:0007669"/>
    <property type="project" value="UniProtKB-SubCell"/>
</dbReference>
<keyword evidence="9" id="KW-0851">Voltage-gated channel</keyword>
<dbReference type="EMBL" id="JACAGB010000057">
    <property type="protein sequence ID" value="KAF6280249.1"/>
    <property type="molecule type" value="Genomic_DNA"/>
</dbReference>
<dbReference type="Proteomes" id="UP000558488">
    <property type="component" value="Unassembled WGS sequence"/>
</dbReference>
<evidence type="ECO:0000256" key="12">
    <source>
        <dbReference type="ARBA" id="ARBA00023065"/>
    </source>
</evidence>
<feature type="region of interest" description="Disordered" evidence="19">
    <location>
        <begin position="219"/>
        <end position="379"/>
    </location>
</feature>
<proteinExistence type="inferred from homology"/>
<feature type="compositionally biased region" description="Gly residues" evidence="19">
    <location>
        <begin position="219"/>
        <end position="232"/>
    </location>
</feature>
<evidence type="ECO:0000256" key="16">
    <source>
        <dbReference type="ARBA" id="ARBA00023214"/>
    </source>
</evidence>
<keyword evidence="15" id="KW-0869">Chloride channel</keyword>
<evidence type="ECO:0000256" key="10">
    <source>
        <dbReference type="ARBA" id="ARBA00022989"/>
    </source>
</evidence>
<gene>
    <name evidence="21" type="ORF">mPipKuh1_002943</name>
</gene>
<accession>A0A7J7RVS2</accession>
<dbReference type="PRINTS" id="PR01263">
    <property type="entry name" value="INTCLCHANNEL"/>
</dbReference>
<evidence type="ECO:0000256" key="6">
    <source>
        <dbReference type="ARBA" id="ARBA00022490"/>
    </source>
</evidence>
<comment type="similarity">
    <text evidence="3">Belongs to the chloride channel CLIC family.</text>
</comment>
<evidence type="ECO:0000256" key="4">
    <source>
        <dbReference type="ARBA" id="ARBA00022448"/>
    </source>
</evidence>
<dbReference type="SUPFAM" id="SSF47616">
    <property type="entry name" value="GST C-terminal domain-like"/>
    <property type="match status" value="1"/>
</dbReference>
<keyword evidence="4" id="KW-0813">Transport</keyword>
<keyword evidence="17" id="KW-0407">Ion channel</keyword>
<feature type="compositionally biased region" description="Low complexity" evidence="19">
    <location>
        <begin position="250"/>
        <end position="268"/>
    </location>
</feature>
<evidence type="ECO:0000256" key="9">
    <source>
        <dbReference type="ARBA" id="ARBA00022882"/>
    </source>
</evidence>
<evidence type="ECO:0000256" key="11">
    <source>
        <dbReference type="ARBA" id="ARBA00023002"/>
    </source>
</evidence>
<dbReference type="InterPro" id="IPR036249">
    <property type="entry name" value="Thioredoxin-like_sf"/>
</dbReference>
<dbReference type="Pfam" id="PF22441">
    <property type="entry name" value="CLIC-like_N"/>
    <property type="match status" value="1"/>
</dbReference>
<evidence type="ECO:0000256" key="5">
    <source>
        <dbReference type="ARBA" id="ARBA00022475"/>
    </source>
</evidence>
<keyword evidence="8" id="KW-0812">Transmembrane</keyword>
<dbReference type="InterPro" id="IPR002946">
    <property type="entry name" value="CLIC"/>
</dbReference>
<reference evidence="21 22" key="1">
    <citation type="journal article" date="2020" name="Nature">
        <title>Six reference-quality genomes reveal evolution of bat adaptations.</title>
        <authorList>
            <person name="Jebb D."/>
            <person name="Huang Z."/>
            <person name="Pippel M."/>
            <person name="Hughes G.M."/>
            <person name="Lavrichenko K."/>
            <person name="Devanna P."/>
            <person name="Winkler S."/>
            <person name="Jermiin L.S."/>
            <person name="Skirmuntt E.C."/>
            <person name="Katzourakis A."/>
            <person name="Burkitt-Gray L."/>
            <person name="Ray D.A."/>
            <person name="Sullivan K.A.M."/>
            <person name="Roscito J.G."/>
            <person name="Kirilenko B.M."/>
            <person name="Davalos L.M."/>
            <person name="Corthals A.P."/>
            <person name="Power M.L."/>
            <person name="Jones G."/>
            <person name="Ransome R.D."/>
            <person name="Dechmann D.K.N."/>
            <person name="Locatelli A.G."/>
            <person name="Puechmaille S.J."/>
            <person name="Fedrigo O."/>
            <person name="Jarvis E.D."/>
            <person name="Hiller M."/>
            <person name="Vernes S.C."/>
            <person name="Myers E.W."/>
            <person name="Teeling E.C."/>
        </authorList>
    </citation>
    <scope>NUCLEOTIDE SEQUENCE [LARGE SCALE GENOMIC DNA]</scope>
    <source>
        <strain evidence="21">MPipKuh1</strain>
        <tissue evidence="21">Flight muscle</tissue>
    </source>
</reference>
<dbReference type="GO" id="GO:0005254">
    <property type="term" value="F:chloride channel activity"/>
    <property type="evidence" value="ECO:0007669"/>
    <property type="project" value="UniProtKB-KW"/>
</dbReference>
<keyword evidence="14" id="KW-1015">Disulfide bond</keyword>
<feature type="domain" description="CLIC N-terminal" evidence="20">
    <location>
        <begin position="6"/>
        <end position="90"/>
    </location>
</feature>
<dbReference type="SUPFAM" id="SSF52833">
    <property type="entry name" value="Thioredoxin-like"/>
    <property type="match status" value="1"/>
</dbReference>
<feature type="compositionally biased region" description="Low complexity" evidence="19">
    <location>
        <begin position="276"/>
        <end position="289"/>
    </location>
</feature>
<keyword evidence="5" id="KW-1003">Cell membrane</keyword>
<sequence length="542" mass="56990">MAQTAKLQLFVKASEDCESVGHCPSCQRLFMILLLKGVPFMLTTVDTRRSLDVLKDFAPGSQLPILLYNGEAKTDTLQIEEFLEETLGPPAFPSLAPRYRASATAGNDVFGKFSAFIKNPAPGQDDGEGGVLGEGPPGRVRGRPPGRDSPGARTPALYQQLLRALARLDGYLRAPLEDELAREPGLRESRRRFLDGDRLTLADCGLLPKLHIADVSGGRARGAGGQAGGAGGEALTQPGPPPRRRCARTSGGPPSRPSCAASAATWTARCRRRSSSTRARTAPRSWRPTGRWCTPAEPPPLPLRPHSPMKPLTSWAGRPPVGCSDDGQPRATGAETGRAPPIPLPGEDGPDQAPKPVSPGRSGRMARRAGSRAQPEHLRAPSQWVGWPAFLSPTQAAGHPHLSQGLCAGCGVLEAMPCWAGGEGCAPGEDGVPGLGSPGPALHAPPPGSSWAGTGLWPTPRWQGHGGRRRTPLPASQPPEPEPRLTGRPFTERGRGSEAGPRDCPSSHRQTPGSGTPLSAAGSEVIKVDATGRFLTGREEGV</sequence>
<feature type="compositionally biased region" description="Basic and acidic residues" evidence="19">
    <location>
        <begin position="481"/>
        <end position="496"/>
    </location>
</feature>
<dbReference type="GO" id="GO:0005886">
    <property type="term" value="C:plasma membrane"/>
    <property type="evidence" value="ECO:0007669"/>
    <property type="project" value="UniProtKB-SubCell"/>
</dbReference>
<evidence type="ECO:0000256" key="7">
    <source>
        <dbReference type="ARBA" id="ARBA00022553"/>
    </source>
</evidence>
<dbReference type="CDD" id="cd03061">
    <property type="entry name" value="GST_N_CLIC"/>
    <property type="match status" value="1"/>
</dbReference>
<feature type="region of interest" description="Disordered" evidence="19">
    <location>
        <begin position="436"/>
        <end position="525"/>
    </location>
</feature>
<feature type="region of interest" description="Disordered" evidence="19">
    <location>
        <begin position="121"/>
        <end position="153"/>
    </location>
</feature>
<dbReference type="AlphaFoldDB" id="A0A7J7RVS2"/>
<name>A0A7J7RVS2_PIPKU</name>
<evidence type="ECO:0000256" key="13">
    <source>
        <dbReference type="ARBA" id="ARBA00023136"/>
    </source>
</evidence>
<dbReference type="GO" id="GO:0016491">
    <property type="term" value="F:oxidoreductase activity"/>
    <property type="evidence" value="ECO:0007669"/>
    <property type="project" value="UniProtKB-KW"/>
</dbReference>
<evidence type="ECO:0000256" key="2">
    <source>
        <dbReference type="ARBA" id="ARBA00004496"/>
    </source>
</evidence>
<dbReference type="Gene3D" id="3.40.30.10">
    <property type="entry name" value="Glutaredoxin"/>
    <property type="match status" value="1"/>
</dbReference>
<organism evidence="21 22">
    <name type="scientific">Pipistrellus kuhlii</name>
    <name type="common">Kuhl's pipistrelle</name>
    <dbReference type="NCBI Taxonomy" id="59472"/>
    <lineage>
        <taxon>Eukaryota</taxon>
        <taxon>Metazoa</taxon>
        <taxon>Chordata</taxon>
        <taxon>Craniata</taxon>
        <taxon>Vertebrata</taxon>
        <taxon>Euteleostomi</taxon>
        <taxon>Mammalia</taxon>
        <taxon>Eutheria</taxon>
        <taxon>Laurasiatheria</taxon>
        <taxon>Chiroptera</taxon>
        <taxon>Yangochiroptera</taxon>
        <taxon>Vespertilionidae</taxon>
        <taxon>Pipistrellus</taxon>
    </lineage>
</organism>
<dbReference type="InterPro" id="IPR036282">
    <property type="entry name" value="Glutathione-S-Trfase_C_sf"/>
</dbReference>
<evidence type="ECO:0000256" key="8">
    <source>
        <dbReference type="ARBA" id="ARBA00022692"/>
    </source>
</evidence>
<comment type="catalytic activity">
    <reaction evidence="18">
        <text>chloride(in) = chloride(out)</text>
        <dbReference type="Rhea" id="RHEA:29823"/>
        <dbReference type="ChEBI" id="CHEBI:17996"/>
    </reaction>
</comment>
<evidence type="ECO:0000256" key="19">
    <source>
        <dbReference type="SAM" id="MobiDB-lite"/>
    </source>
</evidence>
<evidence type="ECO:0000256" key="3">
    <source>
        <dbReference type="ARBA" id="ARBA00007655"/>
    </source>
</evidence>
<evidence type="ECO:0000256" key="15">
    <source>
        <dbReference type="ARBA" id="ARBA00023173"/>
    </source>
</evidence>
<dbReference type="InterPro" id="IPR053823">
    <property type="entry name" value="CLIC_N"/>
</dbReference>
<evidence type="ECO:0000313" key="21">
    <source>
        <dbReference type="EMBL" id="KAF6280249.1"/>
    </source>
</evidence>
<keyword evidence="7" id="KW-0597">Phosphoprotein</keyword>
<dbReference type="Pfam" id="PF13410">
    <property type="entry name" value="GST_C_2"/>
    <property type="match status" value="1"/>
</dbReference>
<evidence type="ECO:0000259" key="20">
    <source>
        <dbReference type="Pfam" id="PF22441"/>
    </source>
</evidence>
<dbReference type="Gene3D" id="1.20.1050.10">
    <property type="match status" value="1"/>
</dbReference>
<keyword evidence="22" id="KW-1185">Reference proteome</keyword>
<keyword evidence="11" id="KW-0560">Oxidoreductase</keyword>
<comment type="caution">
    <text evidence="21">The sequence shown here is derived from an EMBL/GenBank/DDBJ whole genome shotgun (WGS) entry which is preliminary data.</text>
</comment>
<dbReference type="PANTHER" id="PTHR45476:SF7">
    <property type="entry name" value="CHLORIDE INTRACELLULAR CHANNEL 3"/>
    <property type="match status" value="1"/>
</dbReference>